<reference evidence="2 3" key="1">
    <citation type="submission" date="2018-03" db="EMBL/GenBank/DDBJ databases">
        <title>Complete genome sequence of Thauera aromatica, a model organism for studying aromatic compound degradation under denitrifying conditions.</title>
        <authorList>
            <person name="Lo H.-Y."/>
            <person name="Goris T."/>
            <person name="Boll M."/>
            <person name="Mueller J.A."/>
        </authorList>
    </citation>
    <scope>NUCLEOTIDE SEQUENCE [LARGE SCALE GENOMIC DNA]</scope>
    <source>
        <strain evidence="2 3">K172</strain>
    </source>
</reference>
<evidence type="ECO:0000313" key="3">
    <source>
        <dbReference type="Proteomes" id="UP000241885"/>
    </source>
</evidence>
<keyword evidence="3" id="KW-1185">Reference proteome</keyword>
<dbReference type="EMBL" id="CP028339">
    <property type="protein sequence ID" value="AVR89001.1"/>
    <property type="molecule type" value="Genomic_DNA"/>
</dbReference>
<proteinExistence type="predicted"/>
<dbReference type="KEGG" id="tak:Tharo_2098"/>
<sequence length="371" mass="40101">MNLLGGIGQGLMAGAQFQQQKNAQDMQLRQNQARLSMLQQDQDWQRQDRDTKQAERKRLSELDQIASTTWSEMGADADPLQVSSEIFKRSVKTGKAKREELEPLLKNVKELRQRGVTAALRMGDAGKLGDALSQSFGRRVTVQPTQGADEFGRPSQLFAVVGEDGTPVRSFTMMQLGSILGADDILADQERQLKMEELRSKAIENEAQAVAARASAGASGAQAGKYAAEAAGQRLENEGLRLLDPKQRPGRKAGSVPAEVQTAEWLIRNGVAKDTASAWDMVRTARGRNAEEAIASIVTKLQGDHLNAGKTVPELVSAAKQIYAEITKPDAPAAPKPSGPISVTSPEEAMRLPPGTEFITPSGARKRVPAR</sequence>
<organism evidence="2 3">
    <name type="scientific">Thauera aromatica K172</name>
    <dbReference type="NCBI Taxonomy" id="44139"/>
    <lineage>
        <taxon>Bacteria</taxon>
        <taxon>Pseudomonadati</taxon>
        <taxon>Pseudomonadota</taxon>
        <taxon>Betaproteobacteria</taxon>
        <taxon>Rhodocyclales</taxon>
        <taxon>Zoogloeaceae</taxon>
        <taxon>Thauera</taxon>
    </lineage>
</organism>
<feature type="region of interest" description="Disordered" evidence="1">
    <location>
        <begin position="328"/>
        <end position="371"/>
    </location>
</feature>
<feature type="compositionally biased region" description="Basic and acidic residues" evidence="1">
    <location>
        <begin position="43"/>
        <end position="60"/>
    </location>
</feature>
<evidence type="ECO:0000256" key="1">
    <source>
        <dbReference type="SAM" id="MobiDB-lite"/>
    </source>
</evidence>
<name>A0A2R4BNU1_THAAR</name>
<evidence type="ECO:0000313" key="2">
    <source>
        <dbReference type="EMBL" id="AVR89001.1"/>
    </source>
</evidence>
<dbReference type="Proteomes" id="UP000241885">
    <property type="component" value="Chromosome"/>
</dbReference>
<accession>A0A2R4BNU1</accession>
<dbReference type="AlphaFoldDB" id="A0A2R4BNU1"/>
<feature type="region of interest" description="Disordered" evidence="1">
    <location>
        <begin position="39"/>
        <end position="60"/>
    </location>
</feature>
<gene>
    <name evidence="2" type="ORF">Tharo_2098</name>
</gene>
<protein>
    <submittedName>
        <fullName evidence="2">Uncharacterized protein</fullName>
    </submittedName>
</protein>